<evidence type="ECO:0000313" key="5">
    <source>
        <dbReference type="EMBL" id="CUS55582.1"/>
    </source>
</evidence>
<accession>A0A161JPX2</accession>
<evidence type="ECO:0000256" key="2">
    <source>
        <dbReference type="ARBA" id="ARBA00022679"/>
    </source>
</evidence>
<dbReference type="SUPFAM" id="SSF53613">
    <property type="entry name" value="Ribokinase-like"/>
    <property type="match status" value="1"/>
</dbReference>
<dbReference type="AlphaFoldDB" id="A0A161JPX2"/>
<keyword evidence="3 5" id="KW-0418">Kinase</keyword>
<sequence length="339" mass="37097">MSKTIVTLGELMMRLKPPGKLRLRQAQAFEVCHGGAEANVAVSLAEFGLASRLVTGLPEGELGAQALRFLRAHDVDTSQVIRRPGRLGLYFMEEGADFRSGCVVYDRAGSVFSELSPDDIDWNAAFDGADWFHISGITPALSDETRQLATFAMEEARRRNIHVSLDLNYRERLWEYGRSAIEVMPALASLADTLIAGRGDCTHCLGVDGEGENGSQVWAESLTEQLFRRFSQLTNASITLRNSKSAENHSWSAHLRTQAGSYFSRTYEMTAILDRVGTGDAFCAGLIYGLVDARKPSEALEFGAAANCLKHSIHGDSNAVSVSEVDALVSTTRFGQLRR</sequence>
<dbReference type="InterPro" id="IPR052700">
    <property type="entry name" value="Carb_kinase_PfkB-like"/>
</dbReference>
<feature type="domain" description="Carbohydrate kinase PfkB" evidence="4">
    <location>
        <begin position="4"/>
        <end position="315"/>
    </location>
</feature>
<gene>
    <name evidence="5" type="ORF">MGWOODY_Hyp1296</name>
</gene>
<dbReference type="EC" id="2.7.1.45" evidence="5"/>
<keyword evidence="2 5" id="KW-0808">Transferase</keyword>
<evidence type="ECO:0000256" key="1">
    <source>
        <dbReference type="ARBA" id="ARBA00010688"/>
    </source>
</evidence>
<dbReference type="PANTHER" id="PTHR43320">
    <property type="entry name" value="SUGAR KINASE"/>
    <property type="match status" value="1"/>
</dbReference>
<dbReference type="InterPro" id="IPR011611">
    <property type="entry name" value="PfkB_dom"/>
</dbReference>
<dbReference type="Pfam" id="PF00294">
    <property type="entry name" value="PfkB"/>
    <property type="match status" value="1"/>
</dbReference>
<dbReference type="Gene3D" id="3.40.1190.20">
    <property type="match status" value="1"/>
</dbReference>
<reference evidence="5" key="1">
    <citation type="submission" date="2015-10" db="EMBL/GenBank/DDBJ databases">
        <authorList>
            <person name="Gilbert D.G."/>
        </authorList>
    </citation>
    <scope>NUCLEOTIDE SEQUENCE</scope>
</reference>
<evidence type="ECO:0000259" key="4">
    <source>
        <dbReference type="Pfam" id="PF00294"/>
    </source>
</evidence>
<protein>
    <submittedName>
        <fullName evidence="5">2-dehydro-3-deoxygluconate kinase</fullName>
        <ecNumber evidence="5">2.7.1.45</ecNumber>
    </submittedName>
</protein>
<dbReference type="InterPro" id="IPR029056">
    <property type="entry name" value="Ribokinase-like"/>
</dbReference>
<dbReference type="CDD" id="cd01166">
    <property type="entry name" value="KdgK"/>
    <property type="match status" value="1"/>
</dbReference>
<dbReference type="EMBL" id="CZQD01000002">
    <property type="protein sequence ID" value="CUS55582.1"/>
    <property type="molecule type" value="Genomic_DNA"/>
</dbReference>
<proteinExistence type="inferred from homology"/>
<dbReference type="GO" id="GO:0008673">
    <property type="term" value="F:2-dehydro-3-deoxygluconokinase activity"/>
    <property type="evidence" value="ECO:0007669"/>
    <property type="project" value="UniProtKB-EC"/>
</dbReference>
<comment type="similarity">
    <text evidence="1">Belongs to the carbohydrate kinase PfkB family.</text>
</comment>
<organism evidence="5">
    <name type="scientific">hydrothermal vent metagenome</name>
    <dbReference type="NCBI Taxonomy" id="652676"/>
    <lineage>
        <taxon>unclassified sequences</taxon>
        <taxon>metagenomes</taxon>
        <taxon>ecological metagenomes</taxon>
    </lineage>
</organism>
<name>A0A161JPX2_9ZZZZ</name>
<evidence type="ECO:0000256" key="3">
    <source>
        <dbReference type="ARBA" id="ARBA00022777"/>
    </source>
</evidence>
<dbReference type="PANTHER" id="PTHR43320:SF2">
    <property type="entry name" value="2-DEHYDRO-3-DEOXYGLUCONOKINASE_2-DEHYDRO-3-DEOXYGALACTONOKINASE"/>
    <property type="match status" value="1"/>
</dbReference>